<keyword evidence="2" id="KW-1185">Reference proteome</keyword>
<dbReference type="VEuPathDB" id="VectorBase:PPAPM1_003380"/>
<organism evidence="1 2">
    <name type="scientific">Phlebotomus papatasi</name>
    <name type="common">Sandfly</name>
    <dbReference type="NCBI Taxonomy" id="29031"/>
    <lineage>
        <taxon>Eukaryota</taxon>
        <taxon>Metazoa</taxon>
        <taxon>Ecdysozoa</taxon>
        <taxon>Arthropoda</taxon>
        <taxon>Hexapoda</taxon>
        <taxon>Insecta</taxon>
        <taxon>Pterygota</taxon>
        <taxon>Neoptera</taxon>
        <taxon>Endopterygota</taxon>
        <taxon>Diptera</taxon>
        <taxon>Nematocera</taxon>
        <taxon>Psychodoidea</taxon>
        <taxon>Psychodidae</taxon>
        <taxon>Phlebotomus</taxon>
        <taxon>Phlebotomus</taxon>
    </lineage>
</organism>
<dbReference type="PANTHER" id="PTHR13610:SF9">
    <property type="entry name" value="FI06469P"/>
    <property type="match status" value="1"/>
</dbReference>
<name>A0A1B0DGQ3_PHLPP</name>
<dbReference type="AlphaFoldDB" id="A0A1B0DGQ3"/>
<dbReference type="VEuPathDB" id="VectorBase:PPAI007337"/>
<evidence type="ECO:0000313" key="1">
    <source>
        <dbReference type="EnsemblMetazoa" id="PPAI007337-PA"/>
    </source>
</evidence>
<dbReference type="PANTHER" id="PTHR13610">
    <property type="entry name" value="METHYLTRANSFERASE DOMAIN-CONTAINING PROTEIN"/>
    <property type="match status" value="1"/>
</dbReference>
<sequence length="135" mass="14659">MSFETAKKPQNSVSGKVLLAITGGLGVAITCISIPFVSPAFRKICLPYVPATPAQIRNVLSALHRADGVAKAPRNLLLDIGSGDGRIVIGKAILYGLKSFLWRIKKIIRALVNLGRNIRRSGRLQRFFGQKGSNY</sequence>
<proteinExistence type="predicted"/>
<protein>
    <submittedName>
        <fullName evidence="1">Uncharacterized protein</fullName>
    </submittedName>
</protein>
<dbReference type="InterPro" id="IPR026170">
    <property type="entry name" value="FAM173A/B"/>
</dbReference>
<accession>A0A1B0DGQ3</accession>
<reference evidence="1" key="1">
    <citation type="submission" date="2022-08" db="UniProtKB">
        <authorList>
            <consortium name="EnsemblMetazoa"/>
        </authorList>
    </citation>
    <scope>IDENTIFICATION</scope>
    <source>
        <strain evidence="1">Israel</strain>
    </source>
</reference>
<dbReference type="EnsemblMetazoa" id="PPAI007337-RA">
    <property type="protein sequence ID" value="PPAI007337-PA"/>
    <property type="gene ID" value="PPAI007337"/>
</dbReference>
<dbReference type="GO" id="GO:0005739">
    <property type="term" value="C:mitochondrion"/>
    <property type="evidence" value="ECO:0007669"/>
    <property type="project" value="TreeGrafter"/>
</dbReference>
<evidence type="ECO:0000313" key="2">
    <source>
        <dbReference type="Proteomes" id="UP000092462"/>
    </source>
</evidence>
<dbReference type="GO" id="GO:0016279">
    <property type="term" value="F:protein-lysine N-methyltransferase activity"/>
    <property type="evidence" value="ECO:0007669"/>
    <property type="project" value="InterPro"/>
</dbReference>
<dbReference type="Proteomes" id="UP000092462">
    <property type="component" value="Unassembled WGS sequence"/>
</dbReference>
<dbReference type="EMBL" id="AJVK01060208">
    <property type="status" value="NOT_ANNOTATED_CDS"/>
    <property type="molecule type" value="Genomic_DNA"/>
</dbReference>
<dbReference type="GO" id="GO:1905706">
    <property type="term" value="P:regulation of mitochondrial ATP synthesis coupled proton transport"/>
    <property type="evidence" value="ECO:0007669"/>
    <property type="project" value="TreeGrafter"/>
</dbReference>